<gene>
    <name evidence="1" type="ORF">K469DRAFT_616662</name>
</gene>
<dbReference type="EMBL" id="ML994610">
    <property type="protein sequence ID" value="KAF2195792.1"/>
    <property type="molecule type" value="Genomic_DNA"/>
</dbReference>
<dbReference type="AlphaFoldDB" id="A0A6A6EXN5"/>
<organism evidence="1 2">
    <name type="scientific">Zopfia rhizophila CBS 207.26</name>
    <dbReference type="NCBI Taxonomy" id="1314779"/>
    <lineage>
        <taxon>Eukaryota</taxon>
        <taxon>Fungi</taxon>
        <taxon>Dikarya</taxon>
        <taxon>Ascomycota</taxon>
        <taxon>Pezizomycotina</taxon>
        <taxon>Dothideomycetes</taxon>
        <taxon>Dothideomycetes incertae sedis</taxon>
        <taxon>Zopfiaceae</taxon>
        <taxon>Zopfia</taxon>
    </lineage>
</organism>
<reference evidence="1" key="1">
    <citation type="journal article" date="2020" name="Stud. Mycol.">
        <title>101 Dothideomycetes genomes: a test case for predicting lifestyles and emergence of pathogens.</title>
        <authorList>
            <person name="Haridas S."/>
            <person name="Albert R."/>
            <person name="Binder M."/>
            <person name="Bloem J."/>
            <person name="Labutti K."/>
            <person name="Salamov A."/>
            <person name="Andreopoulos B."/>
            <person name="Baker S."/>
            <person name="Barry K."/>
            <person name="Bills G."/>
            <person name="Bluhm B."/>
            <person name="Cannon C."/>
            <person name="Castanera R."/>
            <person name="Culley D."/>
            <person name="Daum C."/>
            <person name="Ezra D."/>
            <person name="Gonzalez J."/>
            <person name="Henrissat B."/>
            <person name="Kuo A."/>
            <person name="Liang C."/>
            <person name="Lipzen A."/>
            <person name="Lutzoni F."/>
            <person name="Magnuson J."/>
            <person name="Mondo S."/>
            <person name="Nolan M."/>
            <person name="Ohm R."/>
            <person name="Pangilinan J."/>
            <person name="Park H.-J."/>
            <person name="Ramirez L."/>
            <person name="Alfaro M."/>
            <person name="Sun H."/>
            <person name="Tritt A."/>
            <person name="Yoshinaga Y."/>
            <person name="Zwiers L.-H."/>
            <person name="Turgeon B."/>
            <person name="Goodwin S."/>
            <person name="Spatafora J."/>
            <person name="Crous P."/>
            <person name="Grigoriev I."/>
        </authorList>
    </citation>
    <scope>NUCLEOTIDE SEQUENCE</scope>
    <source>
        <strain evidence="1">CBS 207.26</strain>
    </source>
</reference>
<keyword evidence="2" id="KW-1185">Reference proteome</keyword>
<evidence type="ECO:0000313" key="2">
    <source>
        <dbReference type="Proteomes" id="UP000800200"/>
    </source>
</evidence>
<accession>A0A6A6EXN5</accession>
<name>A0A6A6EXN5_9PEZI</name>
<dbReference type="Proteomes" id="UP000800200">
    <property type="component" value="Unassembled WGS sequence"/>
</dbReference>
<evidence type="ECO:0000313" key="1">
    <source>
        <dbReference type="EMBL" id="KAF2195792.1"/>
    </source>
</evidence>
<protein>
    <submittedName>
        <fullName evidence="1">Uncharacterized protein</fullName>
    </submittedName>
</protein>
<sequence length="229" mass="24638">MHCYEKGSRFPLVTCTYTRSTFISCRSVLKEATEGPMKWLYTLSSPIPRGSLGTCSSGCCANRVACTSSFGDITMEFSTFMRTVSQRSMSKRVLLRRLTNTMSRNGGEPDFSRNDASVGRNRASTLSRIFGMARQEEDGEQQRYGHPGLTFMRSGRPSAPILIPDSGSPYGFGIPIPGSGSPSAPTNIVGRGRGLSSLEMIAAVGINDRLPVGYLAPVESVADRASTAA</sequence>
<proteinExistence type="predicted"/>
<feature type="non-terminal residue" evidence="1">
    <location>
        <position position="229"/>
    </location>
</feature>